<gene>
    <name evidence="2" type="ORF">HV077_08000</name>
</gene>
<feature type="region of interest" description="Disordered" evidence="1">
    <location>
        <begin position="1"/>
        <end position="28"/>
    </location>
</feature>
<evidence type="ECO:0000313" key="3">
    <source>
        <dbReference type="Proteomes" id="UP000591803"/>
    </source>
</evidence>
<evidence type="ECO:0000256" key="1">
    <source>
        <dbReference type="SAM" id="MobiDB-lite"/>
    </source>
</evidence>
<proteinExistence type="predicted"/>
<name>A0A7W3D3R9_CITFR</name>
<accession>A0A7W3D3R9</accession>
<protein>
    <submittedName>
        <fullName evidence="2">Uncharacterized protein</fullName>
    </submittedName>
</protein>
<sequence length="182" mass="19035">MSGKTSKAAGQQKVKNGTGAASSPEVASPVITDGARHEPSVTLPGHYIAVGSQPVSTVVPLTDGVVSMVEESDPQTMPVVATKSDLISALMLAATSSFPQTDDIQALEVRAVPVGGFYRCGRFWPREPVNVFASDDPEGDNAANSDGLNMIVDCFISHADAARLKAEPMLIVNVIESVTEKP</sequence>
<dbReference type="AlphaFoldDB" id="A0A7W3D3R9"/>
<dbReference type="EMBL" id="JABXRI010000001">
    <property type="protein sequence ID" value="MBA8062338.1"/>
    <property type="molecule type" value="Genomic_DNA"/>
</dbReference>
<comment type="caution">
    <text evidence="2">The sequence shown here is derived from an EMBL/GenBank/DDBJ whole genome shotgun (WGS) entry which is preliminary data.</text>
</comment>
<evidence type="ECO:0000313" key="2">
    <source>
        <dbReference type="EMBL" id="MBA8062338.1"/>
    </source>
</evidence>
<reference evidence="2 3" key="1">
    <citation type="submission" date="2020-06" db="EMBL/GenBank/DDBJ databases">
        <title>REHAB project genomes.</title>
        <authorList>
            <person name="Shaw L.P."/>
        </authorList>
    </citation>
    <scope>NUCLEOTIDE SEQUENCE [LARGE SCALE GENOMIC DNA]</scope>
    <source>
        <strain evidence="2 3">RHBSTW-00116</strain>
    </source>
</reference>
<organism evidence="2 3">
    <name type="scientific">Citrobacter freundii</name>
    <dbReference type="NCBI Taxonomy" id="546"/>
    <lineage>
        <taxon>Bacteria</taxon>
        <taxon>Pseudomonadati</taxon>
        <taxon>Pseudomonadota</taxon>
        <taxon>Gammaproteobacteria</taxon>
        <taxon>Enterobacterales</taxon>
        <taxon>Enterobacteriaceae</taxon>
        <taxon>Citrobacter</taxon>
        <taxon>Citrobacter freundii complex</taxon>
    </lineage>
</organism>
<feature type="compositionally biased region" description="Polar residues" evidence="1">
    <location>
        <begin position="1"/>
        <end position="21"/>
    </location>
</feature>
<dbReference type="Proteomes" id="UP000591803">
    <property type="component" value="Unassembled WGS sequence"/>
</dbReference>